<feature type="region of interest" description="Disordered" evidence="1">
    <location>
        <begin position="472"/>
        <end position="496"/>
    </location>
</feature>
<feature type="region of interest" description="Disordered" evidence="1">
    <location>
        <begin position="1"/>
        <end position="20"/>
    </location>
</feature>
<evidence type="ECO:0000313" key="2">
    <source>
        <dbReference type="EMBL" id="KAL2797319.1"/>
    </source>
</evidence>
<feature type="compositionally biased region" description="Polar residues" evidence="1">
    <location>
        <begin position="1"/>
        <end position="15"/>
    </location>
</feature>
<sequence>MDFGQTLQTRTPPRSQHSDALPDEHLVGMAEEIWDEGNQDLMLVDWLCVDFRQRLLNVLYTSCQSNFNEARDLAKEKLLELVDRMAISDDSNPSQYPPPPIDVGVPIPSPPTNLAHEDASCEPRSNPTPVQQSTPGEDNVMYPQIPISHTGRRLRDHTPQETICAVQAHNGSLTSVPPLPDNALSLDCAEFMNFDLLSDGEVFSIGRYGRGEASESIFVPSSNDLSEMDLDPPQTTPGSRACPYNQCRNDTTASVEQYPSLPTETFPGLSPPDTPRPSLASFYSHRRQKRSRPTARPALHQHSPAPPRSPKSVASAGSPSVTDAASHSLHSTSPSWTHLIPSHLPSPDTVLSDLTSRLGDGKQPIALLLTRMFYAIGSPDALHQLRHAVKLSRDNAPVLPNPSSTNDLAATVQVLDHLDSMSTLSHILRRYYLVRLLEHRNRLEEDHVTAKLAWRRSKRLLKYDTARVEMLKSGAGRETSQRGSESESSSRPKYRSKSQALVDLMRMLYPDLKPLPGETREQQAGHVNKRTQECVYTRRLTKLRNRLSCARNWYKFQQTFPGGILALIPCAGRFSISIDQIEKLPSETVQIFLGYLQEHRGDFLRSISQTLSPALFDVLARRDTTTAFPFEQVDENAFGDGFYDTHDMIRLCEPV</sequence>
<name>A0ABR4GE45_9EURO</name>
<protein>
    <submittedName>
        <fullName evidence="2">Uncharacterized protein</fullName>
    </submittedName>
</protein>
<accession>A0ABR4GE45</accession>
<reference evidence="2 3" key="1">
    <citation type="submission" date="2024-07" db="EMBL/GenBank/DDBJ databases">
        <title>Section-level genome sequencing and comparative genomics of Aspergillus sections Usti and Cavernicolus.</title>
        <authorList>
            <consortium name="Lawrence Berkeley National Laboratory"/>
            <person name="Nybo J.L."/>
            <person name="Vesth T.C."/>
            <person name="Theobald S."/>
            <person name="Frisvad J.C."/>
            <person name="Larsen T.O."/>
            <person name="Kjaerboelling I."/>
            <person name="Rothschild-Mancinelli K."/>
            <person name="Lyhne E.K."/>
            <person name="Kogle M.E."/>
            <person name="Barry K."/>
            <person name="Clum A."/>
            <person name="Na H."/>
            <person name="Ledsgaard L."/>
            <person name="Lin J."/>
            <person name="Lipzen A."/>
            <person name="Kuo A."/>
            <person name="Riley R."/>
            <person name="Mondo S."/>
            <person name="Labutti K."/>
            <person name="Haridas S."/>
            <person name="Pangalinan J."/>
            <person name="Salamov A.A."/>
            <person name="Simmons B.A."/>
            <person name="Magnuson J.K."/>
            <person name="Chen J."/>
            <person name="Drula E."/>
            <person name="Henrissat B."/>
            <person name="Wiebenga A."/>
            <person name="Lubbers R.J."/>
            <person name="Gomes A.C."/>
            <person name="Makela M.R."/>
            <person name="Stajich J."/>
            <person name="Grigoriev I.V."/>
            <person name="Mortensen U.H."/>
            <person name="De Vries R.P."/>
            <person name="Baker S.E."/>
            <person name="Andersen M.R."/>
        </authorList>
    </citation>
    <scope>NUCLEOTIDE SEQUENCE [LARGE SCALE GENOMIC DNA]</scope>
    <source>
        <strain evidence="2 3">CBS 209.92</strain>
    </source>
</reference>
<gene>
    <name evidence="2" type="ORF">BJX66DRAFT_335220</name>
</gene>
<organism evidence="2 3">
    <name type="scientific">Aspergillus keveii</name>
    <dbReference type="NCBI Taxonomy" id="714993"/>
    <lineage>
        <taxon>Eukaryota</taxon>
        <taxon>Fungi</taxon>
        <taxon>Dikarya</taxon>
        <taxon>Ascomycota</taxon>
        <taxon>Pezizomycotina</taxon>
        <taxon>Eurotiomycetes</taxon>
        <taxon>Eurotiomycetidae</taxon>
        <taxon>Eurotiales</taxon>
        <taxon>Aspergillaceae</taxon>
        <taxon>Aspergillus</taxon>
        <taxon>Aspergillus subgen. Nidulantes</taxon>
    </lineage>
</organism>
<evidence type="ECO:0000256" key="1">
    <source>
        <dbReference type="SAM" id="MobiDB-lite"/>
    </source>
</evidence>
<keyword evidence="3" id="KW-1185">Reference proteome</keyword>
<evidence type="ECO:0000313" key="3">
    <source>
        <dbReference type="Proteomes" id="UP001610563"/>
    </source>
</evidence>
<feature type="compositionally biased region" description="Polar residues" evidence="1">
    <location>
        <begin position="246"/>
        <end position="263"/>
    </location>
</feature>
<proteinExistence type="predicted"/>
<feature type="region of interest" description="Disordered" evidence="1">
    <location>
        <begin position="221"/>
        <end position="333"/>
    </location>
</feature>
<feature type="region of interest" description="Disordered" evidence="1">
    <location>
        <begin position="88"/>
        <end position="141"/>
    </location>
</feature>
<feature type="compositionally biased region" description="Polar residues" evidence="1">
    <location>
        <begin position="315"/>
        <end position="333"/>
    </location>
</feature>
<dbReference type="EMBL" id="JBFTWV010000020">
    <property type="protein sequence ID" value="KAL2797319.1"/>
    <property type="molecule type" value="Genomic_DNA"/>
</dbReference>
<feature type="compositionally biased region" description="Pro residues" evidence="1">
    <location>
        <begin position="95"/>
        <end position="111"/>
    </location>
</feature>
<feature type="compositionally biased region" description="Polar residues" evidence="1">
    <location>
        <begin position="123"/>
        <end position="136"/>
    </location>
</feature>
<dbReference type="Proteomes" id="UP001610563">
    <property type="component" value="Unassembled WGS sequence"/>
</dbReference>
<comment type="caution">
    <text evidence="2">The sequence shown here is derived from an EMBL/GenBank/DDBJ whole genome shotgun (WGS) entry which is preliminary data.</text>
</comment>
<feature type="compositionally biased region" description="Basic residues" evidence="1">
    <location>
        <begin position="284"/>
        <end position="293"/>
    </location>
</feature>